<evidence type="ECO:0000313" key="2">
    <source>
        <dbReference type="EMBL" id="TVY12203.1"/>
    </source>
</evidence>
<dbReference type="AlphaFoldDB" id="A0A559KJ93"/>
<keyword evidence="1" id="KW-1133">Transmembrane helix</keyword>
<keyword evidence="3" id="KW-1185">Reference proteome</keyword>
<feature type="transmembrane region" description="Helical" evidence="1">
    <location>
        <begin position="6"/>
        <end position="25"/>
    </location>
</feature>
<accession>A0A559KJ93</accession>
<keyword evidence="1" id="KW-0812">Transmembrane</keyword>
<evidence type="ECO:0000256" key="1">
    <source>
        <dbReference type="SAM" id="Phobius"/>
    </source>
</evidence>
<dbReference type="OrthoDB" id="386213at2"/>
<dbReference type="InterPro" id="IPR025982">
    <property type="entry name" value="SieB"/>
</dbReference>
<keyword evidence="1" id="KW-0472">Membrane</keyword>
<dbReference type="RefSeq" id="WP_144658445.1">
    <property type="nucleotide sequence ID" value="NZ_VIAE01000006.1"/>
</dbReference>
<reference evidence="2 3" key="1">
    <citation type="submission" date="2019-06" db="EMBL/GenBank/DDBJ databases">
        <title>Draft Genome Sequence of Candidatus Phytoplasma pini-Related Strain MDPP: A Resource for Comparative Genomics of Gymnosperm-infecting Phytoplasmas.</title>
        <authorList>
            <person name="Cai W."/>
            <person name="Costanzo S."/>
            <person name="Shao J."/>
            <person name="Zhao Y."/>
            <person name="Davis R."/>
        </authorList>
    </citation>
    <scope>NUCLEOTIDE SEQUENCE [LARGE SCALE GENOMIC DNA]</scope>
    <source>
        <strain evidence="2 3">MDPP</strain>
    </source>
</reference>
<dbReference type="Proteomes" id="UP000320078">
    <property type="component" value="Unassembled WGS sequence"/>
</dbReference>
<proteinExistence type="predicted"/>
<dbReference type="EMBL" id="VIAE01000006">
    <property type="protein sequence ID" value="TVY12203.1"/>
    <property type="molecule type" value="Genomic_DNA"/>
</dbReference>
<gene>
    <name evidence="2" type="ORF">MDPP_00271</name>
</gene>
<comment type="caution">
    <text evidence="2">The sequence shown here is derived from an EMBL/GenBank/DDBJ whole genome shotgun (WGS) entry which is preliminary data.</text>
</comment>
<name>A0A559KJ93_9MOLU</name>
<dbReference type="Pfam" id="PF14163">
    <property type="entry name" value="SieB"/>
    <property type="match status" value="1"/>
</dbReference>
<evidence type="ECO:0000313" key="3">
    <source>
        <dbReference type="Proteomes" id="UP000320078"/>
    </source>
</evidence>
<organism evidence="2 3">
    <name type="scientific">Candidatus Phytoplasma pini</name>
    <dbReference type="NCBI Taxonomy" id="267362"/>
    <lineage>
        <taxon>Bacteria</taxon>
        <taxon>Bacillati</taxon>
        <taxon>Mycoplasmatota</taxon>
        <taxon>Mollicutes</taxon>
        <taxon>Acholeplasmatales</taxon>
        <taxon>Acholeplasmataceae</taxon>
        <taxon>Candidatus Phytoplasma</taxon>
    </lineage>
</organism>
<sequence length="115" mass="14066">MNHLITILLFFIFILLIFFAMDRFYKNNIYNQIKKYLLKFNNFEKEILKTILKNKEQKIPLEQNSEITKKFIDLQILFKLKNDENNPLNAIYSLNSKIFDFIHKDNELKKIYLKK</sequence>
<protein>
    <submittedName>
        <fullName evidence="2">Uncharacterized protein</fullName>
    </submittedName>
</protein>